<evidence type="ECO:0000313" key="3">
    <source>
        <dbReference type="EMBL" id="KAJ5379394.1"/>
    </source>
</evidence>
<keyword evidence="2" id="KW-0521">NADP</keyword>
<dbReference type="Gene3D" id="3.40.50.720">
    <property type="entry name" value="NAD(P)-binding Rossmann-like Domain"/>
    <property type="match status" value="1"/>
</dbReference>
<dbReference type="PRINTS" id="PR00080">
    <property type="entry name" value="SDRFAMILY"/>
</dbReference>
<dbReference type="PRINTS" id="PR00081">
    <property type="entry name" value="GDHRDH"/>
</dbReference>
<dbReference type="OrthoDB" id="47007at2759"/>
<accession>A0A9W9SKH9</accession>
<dbReference type="PANTHER" id="PTHR42760">
    <property type="entry name" value="SHORT-CHAIN DEHYDROGENASES/REDUCTASES FAMILY MEMBER"/>
    <property type="match status" value="1"/>
</dbReference>
<dbReference type="GeneID" id="81376130"/>
<dbReference type="PANTHER" id="PTHR42760:SF124">
    <property type="entry name" value="SHORT-CHAIN DEHYDROGENASE_REDUCTASE"/>
    <property type="match status" value="1"/>
</dbReference>
<dbReference type="InterPro" id="IPR020904">
    <property type="entry name" value="Sc_DH/Rdtase_CS"/>
</dbReference>
<name>A0A9W9SKH9_9EURO</name>
<keyword evidence="4" id="KW-1185">Reference proteome</keyword>
<dbReference type="SUPFAM" id="SSF51735">
    <property type="entry name" value="NAD(P)-binding Rossmann-fold domains"/>
    <property type="match status" value="1"/>
</dbReference>
<evidence type="ECO:0000256" key="2">
    <source>
        <dbReference type="ARBA" id="ARBA00022857"/>
    </source>
</evidence>
<dbReference type="FunFam" id="3.40.50.720:FF:000084">
    <property type="entry name" value="Short-chain dehydrogenase reductase"/>
    <property type="match status" value="1"/>
</dbReference>
<dbReference type="InterPro" id="IPR036291">
    <property type="entry name" value="NAD(P)-bd_dom_sf"/>
</dbReference>
<dbReference type="EMBL" id="JAPZBU010000011">
    <property type="protein sequence ID" value="KAJ5379394.1"/>
    <property type="molecule type" value="Genomic_DNA"/>
</dbReference>
<dbReference type="GO" id="GO:0016616">
    <property type="term" value="F:oxidoreductase activity, acting on the CH-OH group of donors, NAD or NADP as acceptor"/>
    <property type="evidence" value="ECO:0007669"/>
    <property type="project" value="TreeGrafter"/>
</dbReference>
<reference evidence="3" key="1">
    <citation type="submission" date="2022-12" db="EMBL/GenBank/DDBJ databases">
        <authorList>
            <person name="Petersen C."/>
        </authorList>
    </citation>
    <scope>NUCLEOTIDE SEQUENCE</scope>
    <source>
        <strain evidence="3">IBT 29677</strain>
    </source>
</reference>
<comment type="caution">
    <text evidence="3">The sequence shown here is derived from an EMBL/GenBank/DDBJ whole genome shotgun (WGS) entry which is preliminary data.</text>
</comment>
<organism evidence="3 4">
    <name type="scientific">Penicillium cosmopolitanum</name>
    <dbReference type="NCBI Taxonomy" id="1131564"/>
    <lineage>
        <taxon>Eukaryota</taxon>
        <taxon>Fungi</taxon>
        <taxon>Dikarya</taxon>
        <taxon>Ascomycota</taxon>
        <taxon>Pezizomycotina</taxon>
        <taxon>Eurotiomycetes</taxon>
        <taxon>Eurotiomycetidae</taxon>
        <taxon>Eurotiales</taxon>
        <taxon>Aspergillaceae</taxon>
        <taxon>Penicillium</taxon>
    </lineage>
</organism>
<dbReference type="Pfam" id="PF13561">
    <property type="entry name" value="adh_short_C2"/>
    <property type="match status" value="1"/>
</dbReference>
<sequence length="365" mass="39991">MFHTDLNTGRTIIGLSPRFYLVPRTGPGLKNGAGRTNLPEIYRIPPEAGKDKFATFMWMYRHMVCAWQQSKSEIYSLLFFNLTRCCHLKYFTMSQNRLEGKVALVTGASSGMGRATALSLAREGAILVCCDLKAEANPNGYEKDLAETTVDVITKNGGNAIFQKVDISNFEQVEAAFEKTAQMFGRLDILVNCAGFWAPFRKFADEDDDLWAKMLQINTAGTSKMSRLAIRQFLTQDVDESWGSRGRIVNVSSCAANIAYAGEVAYSATKASINHMTRSGAIDHARDSININCIAPGVVATGMARVNLENKDVLQTMKGATPWSRLGVPDDIAQAILFFCLPESQWITGQVLAVDGGMTLGVPAE</sequence>
<protein>
    <submittedName>
        <fullName evidence="3">Uncharacterized protein</fullName>
    </submittedName>
</protein>
<dbReference type="PROSITE" id="PS00061">
    <property type="entry name" value="ADH_SHORT"/>
    <property type="match status" value="1"/>
</dbReference>
<dbReference type="RefSeq" id="XP_056483180.1">
    <property type="nucleotide sequence ID" value="XM_056637150.1"/>
</dbReference>
<dbReference type="CDD" id="cd05233">
    <property type="entry name" value="SDR_c"/>
    <property type="match status" value="1"/>
</dbReference>
<dbReference type="AlphaFoldDB" id="A0A9W9SKH9"/>
<proteinExistence type="inferred from homology"/>
<gene>
    <name evidence="3" type="ORF">N7509_012513</name>
</gene>
<evidence type="ECO:0000313" key="4">
    <source>
        <dbReference type="Proteomes" id="UP001147747"/>
    </source>
</evidence>
<comment type="similarity">
    <text evidence="1">Belongs to the short-chain dehydrogenases/reductases (SDR) family.</text>
</comment>
<dbReference type="Proteomes" id="UP001147747">
    <property type="component" value="Unassembled WGS sequence"/>
</dbReference>
<dbReference type="InterPro" id="IPR002347">
    <property type="entry name" value="SDR_fam"/>
</dbReference>
<reference evidence="3" key="2">
    <citation type="journal article" date="2023" name="IMA Fungus">
        <title>Comparative genomic study of the Penicillium genus elucidates a diverse pangenome and 15 lateral gene transfer events.</title>
        <authorList>
            <person name="Petersen C."/>
            <person name="Sorensen T."/>
            <person name="Nielsen M.R."/>
            <person name="Sondergaard T.E."/>
            <person name="Sorensen J.L."/>
            <person name="Fitzpatrick D.A."/>
            <person name="Frisvad J.C."/>
            <person name="Nielsen K.L."/>
        </authorList>
    </citation>
    <scope>NUCLEOTIDE SEQUENCE</scope>
    <source>
        <strain evidence="3">IBT 29677</strain>
    </source>
</reference>
<evidence type="ECO:0000256" key="1">
    <source>
        <dbReference type="ARBA" id="ARBA00006484"/>
    </source>
</evidence>